<evidence type="ECO:0008006" key="3">
    <source>
        <dbReference type="Google" id="ProtNLM"/>
    </source>
</evidence>
<name>A0ABN0ZP46_9ACTN</name>
<gene>
    <name evidence="1" type="ORF">GCM10009544_16410</name>
</gene>
<keyword evidence="2" id="KW-1185">Reference proteome</keyword>
<reference evidence="1 2" key="1">
    <citation type="journal article" date="2019" name="Int. J. Syst. Evol. Microbiol.">
        <title>The Global Catalogue of Microorganisms (GCM) 10K type strain sequencing project: providing services to taxonomists for standard genome sequencing and annotation.</title>
        <authorList>
            <consortium name="The Broad Institute Genomics Platform"/>
            <consortium name="The Broad Institute Genome Sequencing Center for Infectious Disease"/>
            <person name="Wu L."/>
            <person name="Ma J."/>
        </authorList>
    </citation>
    <scope>NUCLEOTIDE SEQUENCE [LARGE SCALE GENOMIC DNA]</scope>
    <source>
        <strain evidence="1 2">JCM 10649</strain>
    </source>
</reference>
<evidence type="ECO:0000313" key="1">
    <source>
        <dbReference type="EMBL" id="GAA0454356.1"/>
    </source>
</evidence>
<dbReference type="Gene3D" id="2.60.120.260">
    <property type="entry name" value="Galactose-binding domain-like"/>
    <property type="match status" value="1"/>
</dbReference>
<dbReference type="Proteomes" id="UP001499895">
    <property type="component" value="Unassembled WGS sequence"/>
</dbReference>
<sequence length="693" mass="74039">MQARTVSSYAVTPWTEYHAFCDASGATVPERIGIRWLDGTNAEISITWSLTTASASATWHRIAVGGEAPGTAARAQVVVSSTPAAGAVFSYYENVYFGYPITTVGNLFGFNAEATEIDATAWFNEVNSTVTRQAPMVSWPVDWYLAGGHVIAMTASANGNASMRSMDRPDATPGVEYVAHCYLNPPTSGSVTWVELRFYDSGGSQIQATRSTLAAPGTGWYRQYASATAPAGTASCSIAAGIDTATTGQVLRVDTAVVTTAPVLRAGSVLPYADASFEQGVAGWTVVSGVATIARSTPWGAYLFDGAYAGTITSSTATTSVIRSAKFPLPTGAGGLDFRTEVYSNVSAGGWTLVRGVRWYDAANTDLGLTSGSSAAIPTPNWWLLGNTWTAPVNATQAAIEYSVTATSGSSVWRIDRLALWQSLPLTDIEAHDDTASITLTLRELTVGEYITIYRVTPDGSRTLVRGAGGLISLTAITSDQMIIEDYEAPIGVEVSYYIELRATISSAPGFRASDGVALAAGDIDWCWLKDPGEPQRNAQFTVVIPPAWKRSIAAASYRVRGRRNPVVLSDVRGGLEGDLTVRTHTDEEAAALHWLLDSGHTLLWQVVPGVHESDLYVTVGDVSLPRTVPLADEAWREWTLPLTQVDMPTTVGVAGSAGRTWQDILTGFATWQEVLDAYDTWEDVLFDRRIGG</sequence>
<proteinExistence type="predicted"/>
<protein>
    <recommendedName>
        <fullName evidence="3">Minor tail protein</fullName>
    </recommendedName>
</protein>
<accession>A0ABN0ZP46</accession>
<organism evidence="1 2">
    <name type="scientific">Streptomyces stramineus</name>
    <dbReference type="NCBI Taxonomy" id="173861"/>
    <lineage>
        <taxon>Bacteria</taxon>
        <taxon>Bacillati</taxon>
        <taxon>Actinomycetota</taxon>
        <taxon>Actinomycetes</taxon>
        <taxon>Kitasatosporales</taxon>
        <taxon>Streptomycetaceae</taxon>
        <taxon>Streptomyces</taxon>
    </lineage>
</organism>
<dbReference type="EMBL" id="BAAAHB010000011">
    <property type="protein sequence ID" value="GAA0454356.1"/>
    <property type="molecule type" value="Genomic_DNA"/>
</dbReference>
<evidence type="ECO:0000313" key="2">
    <source>
        <dbReference type="Proteomes" id="UP001499895"/>
    </source>
</evidence>
<comment type="caution">
    <text evidence="1">The sequence shown here is derived from an EMBL/GenBank/DDBJ whole genome shotgun (WGS) entry which is preliminary data.</text>
</comment>